<comment type="caution">
    <text evidence="2">The sequence shown here is derived from an EMBL/GenBank/DDBJ whole genome shotgun (WGS) entry which is preliminary data.</text>
</comment>
<name>A0ABP5EGW3_9ACTN</name>
<dbReference type="Proteomes" id="UP001501585">
    <property type="component" value="Unassembled WGS sequence"/>
</dbReference>
<keyword evidence="3" id="KW-1185">Reference proteome</keyword>
<evidence type="ECO:0000313" key="3">
    <source>
        <dbReference type="Proteomes" id="UP001501585"/>
    </source>
</evidence>
<protein>
    <recommendedName>
        <fullName evidence="1">DUF6879 domain-containing protein</fullName>
    </recommendedName>
</protein>
<feature type="domain" description="DUF6879" evidence="1">
    <location>
        <begin position="7"/>
        <end position="169"/>
    </location>
</feature>
<accession>A0ABP5EGW3</accession>
<organism evidence="2 3">
    <name type="scientific">Nocardiopsis rhodophaea</name>
    <dbReference type="NCBI Taxonomy" id="280238"/>
    <lineage>
        <taxon>Bacteria</taxon>
        <taxon>Bacillati</taxon>
        <taxon>Actinomycetota</taxon>
        <taxon>Actinomycetes</taxon>
        <taxon>Streptosporangiales</taxon>
        <taxon>Nocardiopsidaceae</taxon>
        <taxon>Nocardiopsis</taxon>
    </lineage>
</organism>
<sequence>MYLDGDAWVKFFDAFKREAFRLEVQPTYTMPAEAESFARFLRGEPKRSDHNARWHKRLNEFVGEGKSVGRVRVVRRPLTDYQRYQFSWGIPGNIANGEDIRVLDVTDGAPDGLPIDQDWWMFDEERLVHLNYRPDGTQINREVFEGDLQPYREWKRIALKHAVPFADYLKAHGDVLP</sequence>
<proteinExistence type="predicted"/>
<evidence type="ECO:0000259" key="1">
    <source>
        <dbReference type="Pfam" id="PF21806"/>
    </source>
</evidence>
<evidence type="ECO:0000313" key="2">
    <source>
        <dbReference type="EMBL" id="GAA1997679.1"/>
    </source>
</evidence>
<dbReference type="RefSeq" id="WP_344102168.1">
    <property type="nucleotide sequence ID" value="NZ_BAAAPC010000010.1"/>
</dbReference>
<dbReference type="InterPro" id="IPR049244">
    <property type="entry name" value="DUF6879"/>
</dbReference>
<gene>
    <name evidence="2" type="ORF">GCM10009799_25820</name>
</gene>
<dbReference type="Pfam" id="PF21806">
    <property type="entry name" value="DUF6879"/>
    <property type="match status" value="1"/>
</dbReference>
<reference evidence="3" key="1">
    <citation type="journal article" date="2019" name="Int. J. Syst. Evol. Microbiol.">
        <title>The Global Catalogue of Microorganisms (GCM) 10K type strain sequencing project: providing services to taxonomists for standard genome sequencing and annotation.</title>
        <authorList>
            <consortium name="The Broad Institute Genomics Platform"/>
            <consortium name="The Broad Institute Genome Sequencing Center for Infectious Disease"/>
            <person name="Wu L."/>
            <person name="Ma J."/>
        </authorList>
    </citation>
    <scope>NUCLEOTIDE SEQUENCE [LARGE SCALE GENOMIC DNA]</scope>
    <source>
        <strain evidence="3">JCM 15313</strain>
    </source>
</reference>
<dbReference type="EMBL" id="BAAAPC010000010">
    <property type="protein sequence ID" value="GAA1997679.1"/>
    <property type="molecule type" value="Genomic_DNA"/>
</dbReference>